<accession>Q1N0S2</accession>
<dbReference type="STRING" id="207949.RED65_05224"/>
<sequence length="258" mass="27218">MKKLLFAAALTAALPQAASALPLVDFYAGAHYWDQSISGEVGTGNNVADFEDDLNLDAGGQNVVYFAFEHPIPVIPNIKIKNTEMTADGNGTFASTFNLGGETITGATGVATDLDLSHTDYTLYWGLPLPIVTLDFGITARQFDGYMRAVENGGNSSEADLDVTVPMGYLKAAVDIPLTGVSIGADLNAISYGDTGINDFDVNVTYVLPVIPVLDVGITAGYRSFDFEIDPEDFGGSSNDLTAESTISGPYLGLSLHL</sequence>
<evidence type="ECO:0000313" key="3">
    <source>
        <dbReference type="Proteomes" id="UP000004263"/>
    </source>
</evidence>
<evidence type="ECO:0000313" key="2">
    <source>
        <dbReference type="EMBL" id="EAT11761.1"/>
    </source>
</evidence>
<dbReference type="Proteomes" id="UP000004263">
    <property type="component" value="Unassembled WGS sequence"/>
</dbReference>
<dbReference type="OrthoDB" id="6708408at2"/>
<dbReference type="RefSeq" id="WP_007016362.1">
    <property type="nucleotide sequence ID" value="NZ_AAQH01000013.1"/>
</dbReference>
<evidence type="ECO:0000256" key="1">
    <source>
        <dbReference type="SAM" id="SignalP"/>
    </source>
</evidence>
<evidence type="ECO:0008006" key="4">
    <source>
        <dbReference type="Google" id="ProtNLM"/>
    </source>
</evidence>
<dbReference type="InterPro" id="IPR026387">
    <property type="entry name" value="OMP_w_GlyGly"/>
</dbReference>
<organism evidence="2 3">
    <name type="scientific">Bermanella marisrubri</name>
    <dbReference type="NCBI Taxonomy" id="207949"/>
    <lineage>
        <taxon>Bacteria</taxon>
        <taxon>Pseudomonadati</taxon>
        <taxon>Pseudomonadota</taxon>
        <taxon>Gammaproteobacteria</taxon>
        <taxon>Oceanospirillales</taxon>
        <taxon>Oceanospirillaceae</taxon>
        <taxon>Bermanella</taxon>
    </lineage>
</organism>
<reference evidence="2 3" key="1">
    <citation type="submission" date="2006-03" db="EMBL/GenBank/DDBJ databases">
        <authorList>
            <person name="Pinhassi J."/>
            <person name="Pedros-Alio C."/>
            <person name="Ferriera S."/>
            <person name="Johnson J."/>
            <person name="Kravitz S."/>
            <person name="Halpern A."/>
            <person name="Remington K."/>
            <person name="Beeson K."/>
            <person name="Tran B."/>
            <person name="Rogers Y.-H."/>
            <person name="Friedman R."/>
            <person name="Venter J.C."/>
        </authorList>
    </citation>
    <scope>NUCLEOTIDE SEQUENCE [LARGE SCALE GENOMIC DNA]</scope>
    <source>
        <strain evidence="2 3">RED65</strain>
    </source>
</reference>
<dbReference type="HOGENOM" id="CLU_093491_1_0_6"/>
<proteinExistence type="predicted"/>
<dbReference type="EMBL" id="AAQH01000013">
    <property type="protein sequence ID" value="EAT11761.1"/>
    <property type="molecule type" value="Genomic_DNA"/>
</dbReference>
<dbReference type="AlphaFoldDB" id="Q1N0S2"/>
<dbReference type="NCBIfam" id="TIGR04219">
    <property type="entry name" value="OMP_w_GlyGly"/>
    <property type="match status" value="1"/>
</dbReference>
<protein>
    <recommendedName>
        <fullName evidence="4">Outer membrane protein</fullName>
    </recommendedName>
</protein>
<name>Q1N0S2_9GAMM</name>
<feature type="chain" id="PRO_5004194707" description="Outer membrane protein" evidence="1">
    <location>
        <begin position="21"/>
        <end position="258"/>
    </location>
</feature>
<feature type="signal peptide" evidence="1">
    <location>
        <begin position="1"/>
        <end position="20"/>
    </location>
</feature>
<keyword evidence="1" id="KW-0732">Signal</keyword>
<keyword evidence="3" id="KW-1185">Reference proteome</keyword>
<gene>
    <name evidence="2" type="ORF">RED65_05224</name>
</gene>
<comment type="caution">
    <text evidence="2">The sequence shown here is derived from an EMBL/GenBank/DDBJ whole genome shotgun (WGS) entry which is preliminary data.</text>
</comment>